<dbReference type="Gene3D" id="3.40.1160.10">
    <property type="entry name" value="Acetylglutamate kinase-like"/>
    <property type="match status" value="1"/>
</dbReference>
<dbReference type="PANTHER" id="PTHR30602:SF12">
    <property type="entry name" value="AMINO-ACID ACETYLTRANSFERASE NAGS1, CHLOROPLASTIC-RELATED"/>
    <property type="match status" value="1"/>
</dbReference>
<dbReference type="CDD" id="cd04237">
    <property type="entry name" value="AAK_NAGS-ABP"/>
    <property type="match status" value="1"/>
</dbReference>
<name>A0AAW2V415_SESRA</name>
<dbReference type="InterPro" id="IPR036393">
    <property type="entry name" value="AceGlu_kinase-like_sf"/>
</dbReference>
<gene>
    <name evidence="10" type="ORF">Sradi_0946400</name>
</gene>
<comment type="catalytic activity">
    <reaction evidence="8">
        <text>L-glutamate + acetyl-CoA = N-acetyl-L-glutamate + CoA + H(+)</text>
        <dbReference type="Rhea" id="RHEA:24292"/>
        <dbReference type="ChEBI" id="CHEBI:15378"/>
        <dbReference type="ChEBI" id="CHEBI:29985"/>
        <dbReference type="ChEBI" id="CHEBI:44337"/>
        <dbReference type="ChEBI" id="CHEBI:57287"/>
        <dbReference type="ChEBI" id="CHEBI:57288"/>
        <dbReference type="EC" id="2.3.1.1"/>
    </reaction>
</comment>
<dbReference type="InterPro" id="IPR016181">
    <property type="entry name" value="Acyl_CoA_acyltransferase"/>
</dbReference>
<keyword evidence="5" id="KW-0028">Amino-acid biosynthesis</keyword>
<sequence>MAFVCMARTLQLSPCLITRGGGGVGTESTDHSVGRVGDQVVLWRNKKRDSLSVVVRCSADVNGAGGGAVTGGSLEEVMRAAQPYHLLHRGSTLVVVLSSEIVESPNLPSTLEDISLLHGLGIKFVLVPGTHVQIDRLLSEKGSEPKYVGNYRITDSESLNAAMNAAGKIRIMIEAKLSPQPALSGTRRHGDTLRWYDAVRVASGNFLAAKRRGVVEGIDYGSTGEVKKIDVTRIRERLDQDSIVLLSNLGYSSSGEVLNCNAYEVATACALALGAEKLICIIDGPILDECGRLIRYLTLQDVDMLIHSRRAKQRETAANYVKVVAQEKTCLVYDESNDMALSPNGRAFTQTPKFQNGVGFDNGNGLWSSEQGFNIGGQERLSRLNGYLSELAAAAFVCRGGVERVHILDGTIGGVLLKELFQRDGVGTMVASNLYEGMRTARLPDLYGIKQLLFPLEESGTLIRRSHEELLQALDSFIVVEKQGEIIACAALFPFFEDKCGEVAAVAVSPEWRGRGQGDKLLGTKTCLISFLAFVTA</sequence>
<evidence type="ECO:0000256" key="5">
    <source>
        <dbReference type="ARBA" id="ARBA00022605"/>
    </source>
</evidence>
<dbReference type="SUPFAM" id="SSF55729">
    <property type="entry name" value="Acyl-CoA N-acyltransferases (Nat)"/>
    <property type="match status" value="1"/>
</dbReference>
<comment type="similarity">
    <text evidence="2">Belongs to the acetyltransferase family. ArgA subfamily.</text>
</comment>
<dbReference type="InterPro" id="IPR010167">
    <property type="entry name" value="NH2A_AcTrfase"/>
</dbReference>
<keyword evidence="7" id="KW-0012">Acyltransferase</keyword>
<evidence type="ECO:0000256" key="3">
    <source>
        <dbReference type="ARBA" id="ARBA00012697"/>
    </source>
</evidence>
<dbReference type="SUPFAM" id="SSF53633">
    <property type="entry name" value="Carbamate kinase-like"/>
    <property type="match status" value="2"/>
</dbReference>
<reference evidence="10" key="2">
    <citation type="journal article" date="2024" name="Plant">
        <title>Genomic evolution and insights into agronomic trait innovations of Sesamum species.</title>
        <authorList>
            <person name="Miao H."/>
            <person name="Wang L."/>
            <person name="Qu L."/>
            <person name="Liu H."/>
            <person name="Sun Y."/>
            <person name="Le M."/>
            <person name="Wang Q."/>
            <person name="Wei S."/>
            <person name="Zheng Y."/>
            <person name="Lin W."/>
            <person name="Duan Y."/>
            <person name="Cao H."/>
            <person name="Xiong S."/>
            <person name="Wang X."/>
            <person name="Wei L."/>
            <person name="Li C."/>
            <person name="Ma Q."/>
            <person name="Ju M."/>
            <person name="Zhao R."/>
            <person name="Li G."/>
            <person name="Mu C."/>
            <person name="Tian Q."/>
            <person name="Mei H."/>
            <person name="Zhang T."/>
            <person name="Gao T."/>
            <person name="Zhang H."/>
        </authorList>
    </citation>
    <scope>NUCLEOTIDE SEQUENCE</scope>
    <source>
        <strain evidence="10">G02</strain>
    </source>
</reference>
<dbReference type="HAMAP" id="MF_01105">
    <property type="entry name" value="N_acetyl_glu_synth"/>
    <property type="match status" value="1"/>
</dbReference>
<proteinExistence type="inferred from homology"/>
<feature type="domain" description="N-acetyltransferase" evidence="9">
    <location>
        <begin position="433"/>
        <end position="522"/>
    </location>
</feature>
<accession>A0AAW2V415</accession>
<dbReference type="PROSITE" id="PS51186">
    <property type="entry name" value="GNAT"/>
    <property type="match status" value="1"/>
</dbReference>
<dbReference type="PIRSF" id="PIRSF000423">
    <property type="entry name" value="ArgA"/>
    <property type="match status" value="1"/>
</dbReference>
<dbReference type="GO" id="GO:0006526">
    <property type="term" value="P:L-arginine biosynthetic process"/>
    <property type="evidence" value="ECO:0007669"/>
    <property type="project" value="UniProtKB-KW"/>
</dbReference>
<dbReference type="InterPro" id="IPR001048">
    <property type="entry name" value="Asp/Glu/Uridylate_kinase"/>
</dbReference>
<dbReference type="AlphaFoldDB" id="A0AAW2V415"/>
<evidence type="ECO:0000256" key="1">
    <source>
        <dbReference type="ARBA" id="ARBA00004925"/>
    </source>
</evidence>
<dbReference type="Pfam" id="PF00583">
    <property type="entry name" value="Acetyltransf_1"/>
    <property type="match status" value="1"/>
</dbReference>
<dbReference type="InterPro" id="IPR000182">
    <property type="entry name" value="GNAT_dom"/>
</dbReference>
<dbReference type="NCBIfam" id="TIGR01890">
    <property type="entry name" value="N-Ac-Glu-synth"/>
    <property type="match status" value="1"/>
</dbReference>
<evidence type="ECO:0000313" key="10">
    <source>
        <dbReference type="EMBL" id="KAL0424116.1"/>
    </source>
</evidence>
<evidence type="ECO:0000256" key="6">
    <source>
        <dbReference type="ARBA" id="ARBA00022679"/>
    </source>
</evidence>
<reference evidence="10" key="1">
    <citation type="submission" date="2020-06" db="EMBL/GenBank/DDBJ databases">
        <authorList>
            <person name="Li T."/>
            <person name="Hu X."/>
            <person name="Zhang T."/>
            <person name="Song X."/>
            <person name="Zhang H."/>
            <person name="Dai N."/>
            <person name="Sheng W."/>
            <person name="Hou X."/>
            <person name="Wei L."/>
        </authorList>
    </citation>
    <scope>NUCLEOTIDE SEQUENCE</scope>
    <source>
        <strain evidence="10">G02</strain>
        <tissue evidence="10">Leaf</tissue>
    </source>
</reference>
<dbReference type="EC" id="2.3.1.1" evidence="3"/>
<dbReference type="CDD" id="cd04301">
    <property type="entry name" value="NAT_SF"/>
    <property type="match status" value="1"/>
</dbReference>
<evidence type="ECO:0000256" key="4">
    <source>
        <dbReference type="ARBA" id="ARBA00022571"/>
    </source>
</evidence>
<keyword evidence="6" id="KW-0808">Transferase</keyword>
<evidence type="ECO:0000259" key="9">
    <source>
        <dbReference type="PROSITE" id="PS51186"/>
    </source>
</evidence>
<evidence type="ECO:0000256" key="2">
    <source>
        <dbReference type="ARBA" id="ARBA00009145"/>
    </source>
</evidence>
<evidence type="ECO:0000256" key="8">
    <source>
        <dbReference type="ARBA" id="ARBA00048372"/>
    </source>
</evidence>
<dbReference type="GO" id="GO:0004042">
    <property type="term" value="F:L-glutamate N-acetyltransferase activity"/>
    <property type="evidence" value="ECO:0007669"/>
    <property type="project" value="InterPro"/>
</dbReference>
<organism evidence="10">
    <name type="scientific">Sesamum radiatum</name>
    <name type="common">Black benniseed</name>
    <dbReference type="NCBI Taxonomy" id="300843"/>
    <lineage>
        <taxon>Eukaryota</taxon>
        <taxon>Viridiplantae</taxon>
        <taxon>Streptophyta</taxon>
        <taxon>Embryophyta</taxon>
        <taxon>Tracheophyta</taxon>
        <taxon>Spermatophyta</taxon>
        <taxon>Magnoliopsida</taxon>
        <taxon>eudicotyledons</taxon>
        <taxon>Gunneridae</taxon>
        <taxon>Pentapetalae</taxon>
        <taxon>asterids</taxon>
        <taxon>lamiids</taxon>
        <taxon>Lamiales</taxon>
        <taxon>Pedaliaceae</taxon>
        <taxon>Sesamum</taxon>
    </lineage>
</organism>
<comment type="pathway">
    <text evidence="1">Amino-acid biosynthesis; L-arginine biosynthesis; N(2)-acetyl-L-ornithine from L-glutamate: step 1/4.</text>
</comment>
<protein>
    <recommendedName>
        <fullName evidence="3">amino-acid N-acetyltransferase</fullName>
        <ecNumber evidence="3">2.3.1.1</ecNumber>
    </recommendedName>
</protein>
<keyword evidence="4" id="KW-0055">Arginine biosynthesis</keyword>
<evidence type="ECO:0000256" key="7">
    <source>
        <dbReference type="ARBA" id="ARBA00023315"/>
    </source>
</evidence>
<dbReference type="GO" id="GO:0005737">
    <property type="term" value="C:cytoplasm"/>
    <property type="evidence" value="ECO:0007669"/>
    <property type="project" value="InterPro"/>
</dbReference>
<dbReference type="Gene3D" id="3.40.630.30">
    <property type="match status" value="1"/>
</dbReference>
<comment type="caution">
    <text evidence="10">The sequence shown here is derived from an EMBL/GenBank/DDBJ whole genome shotgun (WGS) entry which is preliminary data.</text>
</comment>
<dbReference type="Pfam" id="PF00696">
    <property type="entry name" value="AA_kinase"/>
    <property type="match status" value="1"/>
</dbReference>
<dbReference type="InterPro" id="IPR033719">
    <property type="entry name" value="NAGS_kin"/>
</dbReference>
<dbReference type="EMBL" id="JACGWJ010000004">
    <property type="protein sequence ID" value="KAL0424116.1"/>
    <property type="molecule type" value="Genomic_DNA"/>
</dbReference>
<dbReference type="PANTHER" id="PTHR30602">
    <property type="entry name" value="AMINO-ACID ACETYLTRANSFERASE"/>
    <property type="match status" value="1"/>
</dbReference>